<keyword evidence="2" id="KW-1185">Reference proteome</keyword>
<sequence length="179" mass="20324">MAPPKNTDAPPAPEAGVVAIKRSITINAPKERVWEILTDFSKYNEWDPFARDMMLTDKSKKPLNDQTLAPGKHLIISFCMPPSLTAQPKPAFELITHVDHTAHRIAWRNVDMPAWLLWGDRWQTVEDDGSGGARYECYEVFGGLFAYVVRWFMKGHLEEAFEALGKTLKERAENPKAEV</sequence>
<proteinExistence type="predicted"/>
<dbReference type="HOGENOM" id="CLU_069867_4_0_1"/>
<accession>S7RS98</accession>
<dbReference type="Proteomes" id="UP000030669">
    <property type="component" value="Unassembled WGS sequence"/>
</dbReference>
<reference evidence="1 2" key="1">
    <citation type="journal article" date="2012" name="Science">
        <title>The Paleozoic origin of enzymatic lignin decomposition reconstructed from 31 fungal genomes.</title>
        <authorList>
            <person name="Floudas D."/>
            <person name="Binder M."/>
            <person name="Riley R."/>
            <person name="Barry K."/>
            <person name="Blanchette R.A."/>
            <person name="Henrissat B."/>
            <person name="Martinez A.T."/>
            <person name="Otillar R."/>
            <person name="Spatafora J.W."/>
            <person name="Yadav J.S."/>
            <person name="Aerts A."/>
            <person name="Benoit I."/>
            <person name="Boyd A."/>
            <person name="Carlson A."/>
            <person name="Copeland A."/>
            <person name="Coutinho P.M."/>
            <person name="de Vries R.P."/>
            <person name="Ferreira P."/>
            <person name="Findley K."/>
            <person name="Foster B."/>
            <person name="Gaskell J."/>
            <person name="Glotzer D."/>
            <person name="Gorecki P."/>
            <person name="Heitman J."/>
            <person name="Hesse C."/>
            <person name="Hori C."/>
            <person name="Igarashi K."/>
            <person name="Jurgens J.A."/>
            <person name="Kallen N."/>
            <person name="Kersten P."/>
            <person name="Kohler A."/>
            <person name="Kuees U."/>
            <person name="Kumar T.K.A."/>
            <person name="Kuo A."/>
            <person name="LaButti K."/>
            <person name="Larrondo L.F."/>
            <person name="Lindquist E."/>
            <person name="Ling A."/>
            <person name="Lombard V."/>
            <person name="Lucas S."/>
            <person name="Lundell T."/>
            <person name="Martin R."/>
            <person name="McLaughlin D.J."/>
            <person name="Morgenstern I."/>
            <person name="Morin E."/>
            <person name="Murat C."/>
            <person name="Nagy L.G."/>
            <person name="Nolan M."/>
            <person name="Ohm R.A."/>
            <person name="Patyshakuliyeva A."/>
            <person name="Rokas A."/>
            <person name="Ruiz-Duenas F.J."/>
            <person name="Sabat G."/>
            <person name="Salamov A."/>
            <person name="Samejima M."/>
            <person name="Schmutz J."/>
            <person name="Slot J.C."/>
            <person name="St John F."/>
            <person name="Stenlid J."/>
            <person name="Sun H."/>
            <person name="Sun S."/>
            <person name="Syed K."/>
            <person name="Tsang A."/>
            <person name="Wiebenga A."/>
            <person name="Young D."/>
            <person name="Pisabarro A."/>
            <person name="Eastwood D.C."/>
            <person name="Martin F."/>
            <person name="Cullen D."/>
            <person name="Grigoriev I.V."/>
            <person name="Hibbett D.S."/>
        </authorList>
    </citation>
    <scope>NUCLEOTIDE SEQUENCE [LARGE SCALE GENOMIC DNA]</scope>
    <source>
        <strain evidence="1 2">ATCC 11539</strain>
    </source>
</reference>
<evidence type="ECO:0000313" key="1">
    <source>
        <dbReference type="EMBL" id="EPQ55909.1"/>
    </source>
</evidence>
<dbReference type="OrthoDB" id="509124at2759"/>
<dbReference type="InterPro" id="IPR019587">
    <property type="entry name" value="Polyketide_cyclase/dehydratase"/>
</dbReference>
<dbReference type="Gene3D" id="3.30.530.20">
    <property type="match status" value="1"/>
</dbReference>
<protein>
    <recommendedName>
        <fullName evidence="3">Coenzyme Q-binding protein COQ10 START domain-containing protein</fullName>
    </recommendedName>
</protein>
<dbReference type="OMA" id="GNFRIAW"/>
<dbReference type="RefSeq" id="XP_007865929.1">
    <property type="nucleotide sequence ID" value="XM_007867738.1"/>
</dbReference>
<name>S7RS98_GLOTA</name>
<dbReference type="Pfam" id="PF10604">
    <property type="entry name" value="Polyketide_cyc2"/>
    <property type="match status" value="1"/>
</dbReference>
<dbReference type="PANTHER" id="PTHR36166:SF1">
    <property type="entry name" value="SRPBCC DOMAIN-CONTAINING PROTEIN"/>
    <property type="match status" value="1"/>
</dbReference>
<organism evidence="1 2">
    <name type="scientific">Gloeophyllum trabeum (strain ATCC 11539 / FP-39264 / Madison 617)</name>
    <name type="common">Brown rot fungus</name>
    <dbReference type="NCBI Taxonomy" id="670483"/>
    <lineage>
        <taxon>Eukaryota</taxon>
        <taxon>Fungi</taxon>
        <taxon>Dikarya</taxon>
        <taxon>Basidiomycota</taxon>
        <taxon>Agaricomycotina</taxon>
        <taxon>Agaricomycetes</taxon>
        <taxon>Gloeophyllales</taxon>
        <taxon>Gloeophyllaceae</taxon>
        <taxon>Gloeophyllum</taxon>
    </lineage>
</organism>
<dbReference type="AlphaFoldDB" id="S7RS98"/>
<dbReference type="EMBL" id="KB469301">
    <property type="protein sequence ID" value="EPQ55909.1"/>
    <property type="molecule type" value="Genomic_DNA"/>
</dbReference>
<dbReference type="GeneID" id="19304041"/>
<dbReference type="InterPro" id="IPR023393">
    <property type="entry name" value="START-like_dom_sf"/>
</dbReference>
<dbReference type="CDD" id="cd07822">
    <property type="entry name" value="SRPBCC_4"/>
    <property type="match status" value="1"/>
</dbReference>
<dbReference type="eggNOG" id="ENOG502SCM7">
    <property type="taxonomic scope" value="Eukaryota"/>
</dbReference>
<gene>
    <name evidence="1" type="ORF">GLOTRDRAFT_138644</name>
</gene>
<dbReference type="PANTHER" id="PTHR36166">
    <property type="entry name" value="CHROMOSOME 9, WHOLE GENOME SHOTGUN SEQUENCE"/>
    <property type="match status" value="1"/>
</dbReference>
<evidence type="ECO:0008006" key="3">
    <source>
        <dbReference type="Google" id="ProtNLM"/>
    </source>
</evidence>
<dbReference type="SUPFAM" id="SSF55961">
    <property type="entry name" value="Bet v1-like"/>
    <property type="match status" value="1"/>
</dbReference>
<evidence type="ECO:0000313" key="2">
    <source>
        <dbReference type="Proteomes" id="UP000030669"/>
    </source>
</evidence>
<dbReference type="KEGG" id="gtr:GLOTRDRAFT_138644"/>